<dbReference type="CDD" id="cd00200">
    <property type="entry name" value="WD40"/>
    <property type="match status" value="1"/>
</dbReference>
<dbReference type="GO" id="GO:0032535">
    <property type="term" value="P:regulation of cellular component size"/>
    <property type="evidence" value="ECO:0007669"/>
    <property type="project" value="UniProtKB-ARBA"/>
</dbReference>
<dbReference type="InterPro" id="IPR001680">
    <property type="entry name" value="WD40_rpt"/>
</dbReference>
<keyword evidence="5 7" id="KW-0677">Repeat</keyword>
<keyword evidence="3 7" id="KW-0963">Cytoplasm</keyword>
<feature type="repeat" description="WD" evidence="6">
    <location>
        <begin position="262"/>
        <end position="296"/>
    </location>
</feature>
<evidence type="ECO:0000256" key="1">
    <source>
        <dbReference type="ARBA" id="ARBA00004496"/>
    </source>
</evidence>
<dbReference type="PROSITE" id="PS50082">
    <property type="entry name" value="WD_REPEATS_2"/>
    <property type="match status" value="4"/>
</dbReference>
<comment type="function">
    <text evidence="7">Subunit of TORC1 and TORC2, which regulate cell growth and survival in response to nutrient and hormonal signals.</text>
</comment>
<evidence type="ECO:0000313" key="8">
    <source>
        <dbReference type="EMBL" id="JAV07857.1"/>
    </source>
</evidence>
<sequence>MSEVEGDHLTLATGGYDHTIKLWQAHTGICIRTMQHSDSQVNALEITPGRSMLAACGYQHIRMYDMNAQSNNPLINFDGVSKNISSVGFEETGKWMFTGGEDHHVRIWDMTSNNPACKRMFDCMCPINSVCLHPNQVEMAIGAQNGAVYLWDVKSDAHEQLIPEVDASIQSIAISPNGALMAAVNVKGNCYIWSLNTTSSSKLSVLQPKHKLDAHKKYGLKCKFSPDSSLLLTTSADSTAKLWNTKDFTLYRELKIDTKRWIWDAAFSADSQYLFTASSDGLARLWNINTQEVDREYIGHQRAITALAFRDDVVT</sequence>
<dbReference type="Pfam" id="PF00400">
    <property type="entry name" value="WD40"/>
    <property type="match status" value="5"/>
</dbReference>
<dbReference type="InterPro" id="IPR015943">
    <property type="entry name" value="WD40/YVTN_repeat-like_dom_sf"/>
</dbReference>
<evidence type="ECO:0000256" key="2">
    <source>
        <dbReference type="ARBA" id="ARBA00009890"/>
    </source>
</evidence>
<dbReference type="GO" id="GO:0031931">
    <property type="term" value="C:TORC1 complex"/>
    <property type="evidence" value="ECO:0007669"/>
    <property type="project" value="UniProtKB-UniRule"/>
</dbReference>
<dbReference type="GO" id="GO:0005737">
    <property type="term" value="C:cytoplasm"/>
    <property type="evidence" value="ECO:0007669"/>
    <property type="project" value="UniProtKB-SubCell"/>
</dbReference>
<evidence type="ECO:0000256" key="3">
    <source>
        <dbReference type="ARBA" id="ARBA00022490"/>
    </source>
</evidence>
<feature type="repeat" description="WD" evidence="6">
    <location>
        <begin position="77"/>
        <end position="118"/>
    </location>
</feature>
<accession>A0A1L8DNA4</accession>
<organism evidence="8">
    <name type="scientific">Nyssomyia neivai</name>
    <dbReference type="NCBI Taxonomy" id="330878"/>
    <lineage>
        <taxon>Eukaryota</taxon>
        <taxon>Metazoa</taxon>
        <taxon>Ecdysozoa</taxon>
        <taxon>Arthropoda</taxon>
        <taxon>Hexapoda</taxon>
        <taxon>Insecta</taxon>
        <taxon>Pterygota</taxon>
        <taxon>Neoptera</taxon>
        <taxon>Endopterygota</taxon>
        <taxon>Diptera</taxon>
        <taxon>Nematocera</taxon>
        <taxon>Psychodoidea</taxon>
        <taxon>Psychodidae</taxon>
        <taxon>Nyssomyia</taxon>
    </lineage>
</organism>
<dbReference type="GO" id="GO:0051897">
    <property type="term" value="P:positive regulation of phosphatidylinositol 3-kinase/protein kinase B signal transduction"/>
    <property type="evidence" value="ECO:0007669"/>
    <property type="project" value="UniProtKB-ARBA"/>
</dbReference>
<reference evidence="8" key="1">
    <citation type="submission" date="2016-12" db="EMBL/GenBank/DDBJ databases">
        <title>An insight into the sialome and mialome of the sand fly, Nyssomyia neivai.</title>
        <authorList>
            <person name="Sebastian V."/>
            <person name="Goulart T.M."/>
            <person name="Oliveira W."/>
            <person name="Calvo E."/>
            <person name="Oliveira L.F."/>
            <person name="Pinto M.C."/>
            <person name="Rosselino A.M."/>
            <person name="Ribeiro J.M."/>
        </authorList>
    </citation>
    <scope>NUCLEOTIDE SEQUENCE</scope>
</reference>
<proteinExistence type="inferred from homology"/>
<dbReference type="InterPro" id="IPR036322">
    <property type="entry name" value="WD40_repeat_dom_sf"/>
</dbReference>
<dbReference type="PROSITE" id="PS50294">
    <property type="entry name" value="WD_REPEATS_REGION"/>
    <property type="match status" value="2"/>
</dbReference>
<dbReference type="GO" id="GO:0032956">
    <property type="term" value="P:regulation of actin cytoskeleton organization"/>
    <property type="evidence" value="ECO:0007669"/>
    <property type="project" value="TreeGrafter"/>
</dbReference>
<evidence type="ECO:0000256" key="5">
    <source>
        <dbReference type="ARBA" id="ARBA00022737"/>
    </source>
</evidence>
<feature type="repeat" description="WD" evidence="6">
    <location>
        <begin position="212"/>
        <end position="253"/>
    </location>
</feature>
<dbReference type="PANTHER" id="PTHR19842">
    <property type="entry name" value="G BETA-LIKE PROTEIN GBL"/>
    <property type="match status" value="1"/>
</dbReference>
<evidence type="ECO:0000256" key="4">
    <source>
        <dbReference type="ARBA" id="ARBA00022574"/>
    </source>
</evidence>
<name>A0A1L8DNA4_9DIPT</name>
<comment type="similarity">
    <text evidence="2 7">Belongs to the WD repeat LST8 family.</text>
</comment>
<dbReference type="PROSITE" id="PS00678">
    <property type="entry name" value="WD_REPEATS_1"/>
    <property type="match status" value="2"/>
</dbReference>
<evidence type="ECO:0000256" key="6">
    <source>
        <dbReference type="PROSITE-ProRule" id="PRU00221"/>
    </source>
</evidence>
<evidence type="ECO:0000256" key="7">
    <source>
        <dbReference type="RuleBase" id="RU369068"/>
    </source>
</evidence>
<comment type="subunit">
    <text evidence="7">Part of TORC1 complex. Part of the TORC2 complex.</text>
</comment>
<dbReference type="Gene3D" id="2.130.10.10">
    <property type="entry name" value="YVTN repeat-like/Quinoprotein amine dehydrogenase"/>
    <property type="match status" value="1"/>
</dbReference>
<dbReference type="PANTHER" id="PTHR19842:SF0">
    <property type="entry name" value="TARGET OF RAPAMYCIN COMPLEX SUBUNIT LST8"/>
    <property type="match status" value="1"/>
</dbReference>
<dbReference type="AlphaFoldDB" id="A0A1L8DNA4"/>
<feature type="repeat" description="WD" evidence="6">
    <location>
        <begin position="11"/>
        <end position="33"/>
    </location>
</feature>
<comment type="subcellular location">
    <subcellularLocation>
        <location evidence="1 7">Cytoplasm</location>
    </subcellularLocation>
</comment>
<dbReference type="InterPro" id="IPR019775">
    <property type="entry name" value="WD40_repeat_CS"/>
</dbReference>
<dbReference type="InterPro" id="IPR037588">
    <property type="entry name" value="MLST8"/>
</dbReference>
<keyword evidence="4 6" id="KW-0853">WD repeat</keyword>
<dbReference type="EMBL" id="GFDF01006227">
    <property type="protein sequence ID" value="JAV07857.1"/>
    <property type="molecule type" value="Transcribed_RNA"/>
</dbReference>
<dbReference type="SMART" id="SM00320">
    <property type="entry name" value="WD40"/>
    <property type="match status" value="6"/>
</dbReference>
<dbReference type="PRINTS" id="PR00320">
    <property type="entry name" value="GPROTEINBRPT"/>
</dbReference>
<dbReference type="GO" id="GO:0031932">
    <property type="term" value="C:TORC2 complex"/>
    <property type="evidence" value="ECO:0007669"/>
    <property type="project" value="UniProtKB-UniRule"/>
</dbReference>
<dbReference type="SUPFAM" id="SSF50978">
    <property type="entry name" value="WD40 repeat-like"/>
    <property type="match status" value="1"/>
</dbReference>
<dbReference type="GO" id="GO:0038203">
    <property type="term" value="P:TORC2 signaling"/>
    <property type="evidence" value="ECO:0007669"/>
    <property type="project" value="UniProtKB-ARBA"/>
</dbReference>
<dbReference type="InterPro" id="IPR020472">
    <property type="entry name" value="WD40_PAC1"/>
</dbReference>
<protein>
    <recommendedName>
        <fullName evidence="7">Target of rapamycin complex subunit lst8</fullName>
        <shortName evidence="7">TORC subunit lst8</shortName>
    </recommendedName>
</protein>
<dbReference type="FunFam" id="2.130.10.10:FF:000505">
    <property type="entry name" value="Blast:Protein LST8 homolog"/>
    <property type="match status" value="1"/>
</dbReference>